<accession>A0A6M5YKF7</accession>
<dbReference type="KEGG" id="ftj:FTUN_1302"/>
<evidence type="ECO:0000313" key="2">
    <source>
        <dbReference type="Proteomes" id="UP000503447"/>
    </source>
</evidence>
<dbReference type="Proteomes" id="UP000503447">
    <property type="component" value="Chromosome"/>
</dbReference>
<proteinExistence type="predicted"/>
<gene>
    <name evidence="1" type="ORF">FTUN_1302</name>
</gene>
<keyword evidence="2" id="KW-1185">Reference proteome</keyword>
<organism evidence="1 2">
    <name type="scientific">Frigoriglobus tundricola</name>
    <dbReference type="NCBI Taxonomy" id="2774151"/>
    <lineage>
        <taxon>Bacteria</taxon>
        <taxon>Pseudomonadati</taxon>
        <taxon>Planctomycetota</taxon>
        <taxon>Planctomycetia</taxon>
        <taxon>Gemmatales</taxon>
        <taxon>Gemmataceae</taxon>
        <taxon>Frigoriglobus</taxon>
    </lineage>
</organism>
<reference evidence="2" key="1">
    <citation type="submission" date="2020-05" db="EMBL/GenBank/DDBJ databases">
        <title>Frigoriglobus tundricola gen. nov., sp. nov., a psychrotolerant cellulolytic planctomycete of the family Gemmataceae with two divergent copies of 16S rRNA gene.</title>
        <authorList>
            <person name="Kulichevskaya I.S."/>
            <person name="Ivanova A.A."/>
            <person name="Naumoff D.G."/>
            <person name="Beletsky A.V."/>
            <person name="Rijpstra W.I.C."/>
            <person name="Sinninghe Damste J.S."/>
            <person name="Mardanov A.V."/>
            <person name="Ravin N.V."/>
            <person name="Dedysh S.N."/>
        </authorList>
    </citation>
    <scope>NUCLEOTIDE SEQUENCE [LARGE SCALE GENOMIC DNA]</scope>
    <source>
        <strain evidence="2">PL17</strain>
    </source>
</reference>
<sequence>MVVPEVDSHVRDSRVVAEAGEIGPVGGQKRQSVVSFVF</sequence>
<protein>
    <submittedName>
        <fullName evidence="1">Uncharacterized protein</fullName>
    </submittedName>
</protein>
<evidence type="ECO:0000313" key="1">
    <source>
        <dbReference type="EMBL" id="QJW93791.1"/>
    </source>
</evidence>
<name>A0A6M5YKF7_9BACT</name>
<dbReference type="EMBL" id="CP053452">
    <property type="protein sequence ID" value="QJW93791.1"/>
    <property type="molecule type" value="Genomic_DNA"/>
</dbReference>
<dbReference type="AlphaFoldDB" id="A0A6M5YKF7"/>